<accession>A0ABW2I9J6</accession>
<proteinExistence type="predicted"/>
<comment type="subcellular location">
    <subcellularLocation>
        <location evidence="1">Secreted</location>
    </subcellularLocation>
</comment>
<gene>
    <name evidence="5" type="ORF">ACFQPC_05680</name>
</gene>
<name>A0ABW2I9J6_9BURK</name>
<sequence>MNHIYRLVWSALAQAWVAVAENARAHGKTTRVGKLAAALGPPLILLSGAMLITPSGHAANAADATVTLGSGSVSTVGNTTTIKQNSQNLAIDWVGLSTAANEALIFNQPNSSAIALNRITGSSPSTLLGSLTANGQVFILNPNGVLFGAGSQVNVGGLVASTLGMSNADLQAGRMVFALDGNTNGSVVNKGKINAADGGYIALIAATVRNEGEINAKLGTALLAAGNKVTLNINNGSLLAYSIDQGALNALAENKQLIQANGGQVLMSAKALNTLTTAVVNNTGLIEAKTIENRNGRIMLMGDMEVGTVNVAGTLDASAPTTGNGGFIETSAAHVKIADDALITTKANNGTSGSWLIDPVDFTVAASGGDITGKALSTQLANNGLVTIMNTQGANGTAGDINVNDAVSWSSNSVLELIAQRDINFNAAVTATGATAGLKLTYAGDYKVKAPVTLSGSSSTLNINGNNYTLIRSMSQLDLLDGQNSVTNSGTARQHNGYYALAQDLDAAGTTYVRSLLGGSSSTTFLGTFAGMGHTISNLTINAAGGAGLFGLIGAGSVVRDLGMVGGSIYGASGDVGAIAGRSSGGTINNVYATGMTVGGTTRIGGILGYLNGGMLSNSYSNVTVVGGNSSSGGLVGTNSGSISNSYAEGEISAGGLVGGLVGTNNAGASITQSYASGNVIGSFGGSRAGGLVGLNSGAISYAYATGAVSGDSLVGGLVAWNYPGGSISNAYASGNVTLVVNPALSGTYAGGLIGSDSSTTTNAVWDSSSSGHVSYTGTIGSATNTTDVNAGNRYQHSAYSALGSWQETVTGSGVWIAYDGSNNPQWVMVEGSTRPFLYSEWSTTVGNAHQLQLMAANLSANYTLAKNIDLSATRGSNASGMWNTTGFASIGNGPLAFTGTLDGLSHTISNLYINKPVGEYSGLFGRTGIGSIVHDVGLLGASVTGEMHVGALIGYNSGGTVRNAHADAQVSGVMNVGGLVGGNSGAISASHASGTVDAISDGGGLVGANDGQISNAYANSSVSGGSNLGGLLGVNFTSGNVNNTYATGQVNSNNLGGGLVGLNDGSISNSYATGSVAGNNFIGGLVGMNNNLISNSYATGGVQGTRYFGGFAGFNRVAVSGSFWNSDTNSIGVGQGISTGVTGISSAQAQQAATFVNAGWDIGTSGGTSTIWRIYDGLSGPLLRSFLTPVTISATANSKTYDGSGTTASGYTPVAGVTLSGSLVFTSSKNAGSYSSSDGTLQQGGLYSTQQGYDISYADASLTISKANLTVTAGSASKTYDGTTTASGTISVGALAGAGDLINSGGSLSFDDKNAGSGKTVIASGVTVKDAGNNDVTDNYNISYVNNTSGSIAKANLTLNVTDVTKTYDGTSNAAATLTVQSGQIFGSDTVTAGSFSFDTKNAGSNKTVSASGVVMNDGNNGNNYNVSVVDNSNSTINQAALSVVANNDSKLFDNIAYTGGNGVRLNGLVNGETIADLQGTLTYGGTAQGATGAGSYVISANGLSSSNYAVTFVDGNLAIRPVVSAPVTVVPGELLPAYTSAIRNSSNDLRQGSDSRDEELQIAAMTPQKMNGTDPSQATPRLNISACGMNLPPAAGNGGC</sequence>
<dbReference type="Pfam" id="PF18657">
    <property type="entry name" value="YDG"/>
    <property type="match status" value="2"/>
</dbReference>
<dbReference type="Proteomes" id="UP001596542">
    <property type="component" value="Unassembled WGS sequence"/>
</dbReference>
<dbReference type="SMART" id="SM00912">
    <property type="entry name" value="Haemagg_act"/>
    <property type="match status" value="1"/>
</dbReference>
<evidence type="ECO:0000256" key="2">
    <source>
        <dbReference type="ARBA" id="ARBA00022525"/>
    </source>
</evidence>
<dbReference type="PANTHER" id="PTHR12338">
    <property type="entry name" value="AUTOTRANSPORTER"/>
    <property type="match status" value="1"/>
</dbReference>
<reference evidence="6" key="1">
    <citation type="journal article" date="2019" name="Int. J. Syst. Evol. Microbiol.">
        <title>The Global Catalogue of Microorganisms (GCM) 10K type strain sequencing project: providing services to taxonomists for standard genome sequencing and annotation.</title>
        <authorList>
            <consortium name="The Broad Institute Genomics Platform"/>
            <consortium name="The Broad Institute Genome Sequencing Center for Infectious Disease"/>
            <person name="Wu L."/>
            <person name="Ma J."/>
        </authorList>
    </citation>
    <scope>NUCLEOTIDE SEQUENCE [LARGE SCALE GENOMIC DNA]</scope>
    <source>
        <strain evidence="6">KACC 12508</strain>
    </source>
</reference>
<dbReference type="InterPro" id="IPR050909">
    <property type="entry name" value="Bact_Autotransporter_VF"/>
</dbReference>
<organism evidence="5 6">
    <name type="scientific">Herminiimonas glaciei</name>
    <dbReference type="NCBI Taxonomy" id="523788"/>
    <lineage>
        <taxon>Bacteria</taxon>
        <taxon>Pseudomonadati</taxon>
        <taxon>Pseudomonadota</taxon>
        <taxon>Betaproteobacteria</taxon>
        <taxon>Burkholderiales</taxon>
        <taxon>Oxalobacteraceae</taxon>
        <taxon>Herminiimonas</taxon>
    </lineage>
</organism>
<dbReference type="Pfam" id="PF07581">
    <property type="entry name" value="Glug"/>
    <property type="match status" value="3"/>
</dbReference>
<dbReference type="PANTHER" id="PTHR12338:SF8">
    <property type="entry name" value="HEME_HEMOPEXIN-BINDING PROTEIN"/>
    <property type="match status" value="1"/>
</dbReference>
<dbReference type="InterPro" id="IPR011050">
    <property type="entry name" value="Pectin_lyase_fold/virulence"/>
</dbReference>
<dbReference type="InterPro" id="IPR011493">
    <property type="entry name" value="GLUG"/>
</dbReference>
<dbReference type="Pfam" id="PF05860">
    <property type="entry name" value="TPS"/>
    <property type="match status" value="1"/>
</dbReference>
<dbReference type="Gene3D" id="2.160.20.110">
    <property type="match status" value="2"/>
</dbReference>
<dbReference type="SUPFAM" id="SSF51126">
    <property type="entry name" value="Pectin lyase-like"/>
    <property type="match status" value="1"/>
</dbReference>
<dbReference type="InterPro" id="IPR024973">
    <property type="entry name" value="ESPR"/>
</dbReference>
<dbReference type="RefSeq" id="WP_382270697.1">
    <property type="nucleotide sequence ID" value="NZ_JBHTBU010000001.1"/>
</dbReference>
<dbReference type="Gene3D" id="3.30.210.10">
    <property type="entry name" value="DNA polymerase, thumb domain"/>
    <property type="match status" value="1"/>
</dbReference>
<dbReference type="Pfam" id="PF13018">
    <property type="entry name" value="ESPR"/>
    <property type="match status" value="1"/>
</dbReference>
<dbReference type="EMBL" id="JBHTBU010000001">
    <property type="protein sequence ID" value="MFC7287525.1"/>
    <property type="molecule type" value="Genomic_DNA"/>
</dbReference>
<dbReference type="NCBIfam" id="TIGR01901">
    <property type="entry name" value="adhes_NPXG"/>
    <property type="match status" value="1"/>
</dbReference>
<keyword evidence="6" id="KW-1185">Reference proteome</keyword>
<dbReference type="Gene3D" id="2.160.20.10">
    <property type="entry name" value="Single-stranded right-handed beta-helix, Pectin lyase-like"/>
    <property type="match status" value="1"/>
</dbReference>
<dbReference type="InterPro" id="IPR037160">
    <property type="entry name" value="DNA_Pol_thumb_sf"/>
</dbReference>
<dbReference type="InterPro" id="IPR012334">
    <property type="entry name" value="Pectin_lyas_fold"/>
</dbReference>
<keyword evidence="2" id="KW-0964">Secreted</keyword>
<evidence type="ECO:0000313" key="6">
    <source>
        <dbReference type="Proteomes" id="UP001596542"/>
    </source>
</evidence>
<comment type="caution">
    <text evidence="5">The sequence shown here is derived from an EMBL/GenBank/DDBJ whole genome shotgun (WGS) entry which is preliminary data.</text>
</comment>
<dbReference type="InterPro" id="IPR041248">
    <property type="entry name" value="YDG"/>
</dbReference>
<dbReference type="InterPro" id="IPR008638">
    <property type="entry name" value="FhaB/CdiA-like_TPS"/>
</dbReference>
<evidence type="ECO:0000256" key="1">
    <source>
        <dbReference type="ARBA" id="ARBA00004613"/>
    </source>
</evidence>
<dbReference type="Pfam" id="PF18676">
    <property type="entry name" value="MBG_2"/>
    <property type="match status" value="1"/>
</dbReference>
<evidence type="ECO:0000259" key="4">
    <source>
        <dbReference type="SMART" id="SM00912"/>
    </source>
</evidence>
<feature type="domain" description="Filamentous haemagglutinin FhaB/tRNA nuclease CdiA-like TPS" evidence="4">
    <location>
        <begin position="59"/>
        <end position="169"/>
    </location>
</feature>
<dbReference type="InterPro" id="IPR041286">
    <property type="entry name" value="MBG_2"/>
</dbReference>
<evidence type="ECO:0000256" key="3">
    <source>
        <dbReference type="ARBA" id="ARBA00022729"/>
    </source>
</evidence>
<keyword evidence="3" id="KW-0732">Signal</keyword>
<evidence type="ECO:0000313" key="5">
    <source>
        <dbReference type="EMBL" id="MFC7287525.1"/>
    </source>
</evidence>
<protein>
    <submittedName>
        <fullName evidence="5">GLUG motif-containing protein</fullName>
    </submittedName>
</protein>